<evidence type="ECO:0000313" key="3">
    <source>
        <dbReference type="Proteomes" id="UP001596250"/>
    </source>
</evidence>
<feature type="transmembrane region" description="Helical" evidence="1">
    <location>
        <begin position="613"/>
        <end position="632"/>
    </location>
</feature>
<accession>A0ABW1IKF0</accession>
<feature type="transmembrane region" description="Helical" evidence="1">
    <location>
        <begin position="422"/>
        <end position="442"/>
    </location>
</feature>
<dbReference type="Proteomes" id="UP001596250">
    <property type="component" value="Unassembled WGS sequence"/>
</dbReference>
<protein>
    <submittedName>
        <fullName evidence="2">DUF5693 family protein</fullName>
    </submittedName>
</protein>
<sequence length="678" mass="76352">MALLQKWNKLFTRLLWILVILGMVSSLPLIMQRIETEKSANRVEMVFDYTDLVLIAESQVEPAVFIDEQLDRLKESGVTTLALYENTLADWQRQRLLTVYSNKTAAELTGTPQISNVNMTVLMFKDEAAAERLLPLIQDGFAARGIEVEPYSWPEGQPGAWITLPEDQARIVPLAPDVQLMDELRAKGFQIAVRLSDNRPFQTEPMKQLMQQLAEREVRWFIFGGDAVTGYNNEADKRSLTMMSEWMKEYNIGFALIETDPSRGSGQKGLEKLAYLTDYNVVRLHSIMEGESGQATKKLSDRILLAVEDRNIRMIYLNSDIVRDYTKAEYRNTLQNVMDTLSGEDGAVKRLEDAGFEVGQAEPFQYEENAWDDILKLVLVIGGAALLTLLIGTFVPALQIPVFLIGCIGAAGLYVLSSKLLLQAMALGVAIAAPSLSVILAIRWLRRTSASQRFASMNAYWRALVLFLFTCMVTGAAFFYVGGLLQGITYVVRIDLFRGISLLKLGPIAIVGLYYVFFSHQGRLDKGVELAKRILLANIKVIYVVAAGVLGVVGLYYLSRAGNAGQTLPFEMQFRSFLENTLHVRPRTQEFLIGHPLFIFAAYLVLKYRNGLYFMIFAVIGQLTMVNTFTHLHTPFWISGIRVTYGLVLGILLSVVYIVLWEVIVVKGWRKWGLKRKE</sequence>
<feature type="transmembrane region" description="Helical" evidence="1">
    <location>
        <begin position="539"/>
        <end position="558"/>
    </location>
</feature>
<evidence type="ECO:0000256" key="1">
    <source>
        <dbReference type="SAM" id="Phobius"/>
    </source>
</evidence>
<keyword evidence="1" id="KW-0472">Membrane</keyword>
<feature type="transmembrane region" description="Helical" evidence="1">
    <location>
        <begin position="588"/>
        <end position="606"/>
    </location>
</feature>
<comment type="caution">
    <text evidence="2">The sequence shown here is derived from an EMBL/GenBank/DDBJ whole genome shotgun (WGS) entry which is preliminary data.</text>
</comment>
<proteinExistence type="predicted"/>
<dbReference type="RefSeq" id="WP_379892470.1">
    <property type="nucleotide sequence ID" value="NZ_CBCSCT010000009.1"/>
</dbReference>
<feature type="transmembrane region" description="Helical" evidence="1">
    <location>
        <begin position="497"/>
        <end position="518"/>
    </location>
</feature>
<keyword evidence="1" id="KW-1133">Transmembrane helix</keyword>
<keyword evidence="1" id="KW-0812">Transmembrane</keyword>
<feature type="transmembrane region" description="Helical" evidence="1">
    <location>
        <begin position="644"/>
        <end position="666"/>
    </location>
</feature>
<dbReference type="InterPro" id="IPR043748">
    <property type="entry name" value="DUF5693"/>
</dbReference>
<evidence type="ECO:0000313" key="2">
    <source>
        <dbReference type="EMBL" id="MFC5985538.1"/>
    </source>
</evidence>
<feature type="transmembrane region" description="Helical" evidence="1">
    <location>
        <begin position="374"/>
        <end position="391"/>
    </location>
</feature>
<organism evidence="2 3">
    <name type="scientific">Marinicrinis lubricantis</name>
    <dbReference type="NCBI Taxonomy" id="2086470"/>
    <lineage>
        <taxon>Bacteria</taxon>
        <taxon>Bacillati</taxon>
        <taxon>Bacillota</taxon>
        <taxon>Bacilli</taxon>
        <taxon>Bacillales</taxon>
        <taxon>Paenibacillaceae</taxon>
    </lineage>
</organism>
<gene>
    <name evidence="2" type="ORF">ACFPXP_03685</name>
</gene>
<name>A0ABW1IKF0_9BACL</name>
<feature type="transmembrane region" description="Helical" evidence="1">
    <location>
        <begin position="463"/>
        <end position="485"/>
    </location>
</feature>
<dbReference type="EMBL" id="JBHSQV010000027">
    <property type="protein sequence ID" value="MFC5985538.1"/>
    <property type="molecule type" value="Genomic_DNA"/>
</dbReference>
<dbReference type="Pfam" id="PF18949">
    <property type="entry name" value="DUF5693"/>
    <property type="match status" value="1"/>
</dbReference>
<keyword evidence="3" id="KW-1185">Reference proteome</keyword>
<reference evidence="3" key="1">
    <citation type="journal article" date="2019" name="Int. J. Syst. Evol. Microbiol.">
        <title>The Global Catalogue of Microorganisms (GCM) 10K type strain sequencing project: providing services to taxonomists for standard genome sequencing and annotation.</title>
        <authorList>
            <consortium name="The Broad Institute Genomics Platform"/>
            <consortium name="The Broad Institute Genome Sequencing Center for Infectious Disease"/>
            <person name="Wu L."/>
            <person name="Ma J."/>
        </authorList>
    </citation>
    <scope>NUCLEOTIDE SEQUENCE [LARGE SCALE GENOMIC DNA]</scope>
    <source>
        <strain evidence="3">CCM 8749</strain>
    </source>
</reference>